<dbReference type="GO" id="GO:0012505">
    <property type="term" value="C:endomembrane system"/>
    <property type="evidence" value="ECO:0007669"/>
    <property type="project" value="UniProtKB-SubCell"/>
</dbReference>
<proteinExistence type="predicted"/>
<dbReference type="RefSeq" id="WP_013172046.1">
    <property type="nucleotide sequence ID" value="NC_014219.1"/>
</dbReference>
<keyword evidence="4 5" id="KW-0472">Membrane</keyword>
<evidence type="ECO:0000313" key="7">
    <source>
        <dbReference type="Proteomes" id="UP000000271"/>
    </source>
</evidence>
<dbReference type="Proteomes" id="UP000000271">
    <property type="component" value="Chromosome"/>
</dbReference>
<evidence type="ECO:0000313" key="6">
    <source>
        <dbReference type="EMBL" id="ADH98622.1"/>
    </source>
</evidence>
<accession>D6Y118</accession>
<dbReference type="PANTHER" id="PTHR43847">
    <property type="entry name" value="BLL3993 PROTEIN"/>
    <property type="match status" value="1"/>
</dbReference>
<dbReference type="eggNOG" id="COG2020">
    <property type="taxonomic scope" value="Bacteria"/>
</dbReference>
<dbReference type="KEGG" id="bse:Bsel_1104"/>
<feature type="transmembrane region" description="Helical" evidence="5">
    <location>
        <begin position="6"/>
        <end position="22"/>
    </location>
</feature>
<keyword evidence="7" id="KW-1185">Reference proteome</keyword>
<comment type="subcellular location">
    <subcellularLocation>
        <location evidence="1">Endomembrane system</location>
        <topology evidence="1">Multi-pass membrane protein</topology>
    </subcellularLocation>
</comment>
<sequence>MIWIDILILFFTLLWIGEFLRFKSRKSTDQDENRSFPVILFSVILVIATGVLTRELGLWTVTSLPLSAAGAFLFGGGILLRYWGIVHLGKQFTRDVQVREGDTLVGTGPYRLLRHPLYTGLFAAAAGFSLYTGSIAAFLLAFITLLPALIRRMQSEEQTLIGAFGKTYQEWMKTRYRFIPFLY</sequence>
<keyword evidence="6" id="KW-0489">Methyltransferase</keyword>
<dbReference type="InterPro" id="IPR007318">
    <property type="entry name" value="Phopholipid_MeTrfase"/>
</dbReference>
<evidence type="ECO:0000256" key="2">
    <source>
        <dbReference type="ARBA" id="ARBA00022692"/>
    </source>
</evidence>
<dbReference type="Gene3D" id="1.20.120.1630">
    <property type="match status" value="1"/>
</dbReference>
<dbReference type="OrthoDB" id="5471300at2"/>
<feature type="transmembrane region" description="Helical" evidence="5">
    <location>
        <begin position="121"/>
        <end position="150"/>
    </location>
</feature>
<dbReference type="STRING" id="439292.Bsel_1104"/>
<evidence type="ECO:0000256" key="1">
    <source>
        <dbReference type="ARBA" id="ARBA00004127"/>
    </source>
</evidence>
<keyword evidence="3 5" id="KW-1133">Transmembrane helix</keyword>
<keyword evidence="2 5" id="KW-0812">Transmembrane</keyword>
<dbReference type="EMBL" id="CP001791">
    <property type="protein sequence ID" value="ADH98622.1"/>
    <property type="molecule type" value="Genomic_DNA"/>
</dbReference>
<name>D6Y118_BACIE</name>
<feature type="transmembrane region" description="Helical" evidence="5">
    <location>
        <begin position="64"/>
        <end position="84"/>
    </location>
</feature>
<keyword evidence="6" id="KW-0808">Transferase</keyword>
<feature type="transmembrane region" description="Helical" evidence="5">
    <location>
        <begin position="34"/>
        <end position="52"/>
    </location>
</feature>
<protein>
    <submittedName>
        <fullName evidence="6">Isoprenylcysteine carboxyl methyltransferase</fullName>
    </submittedName>
</protein>
<dbReference type="HOGENOM" id="CLU_065200_1_3_9"/>
<dbReference type="InterPro" id="IPR052527">
    <property type="entry name" value="Metal_cation-efflux_comp"/>
</dbReference>
<dbReference type="GO" id="GO:0008168">
    <property type="term" value="F:methyltransferase activity"/>
    <property type="evidence" value="ECO:0007669"/>
    <property type="project" value="UniProtKB-KW"/>
</dbReference>
<dbReference type="GO" id="GO:0032259">
    <property type="term" value="P:methylation"/>
    <property type="evidence" value="ECO:0007669"/>
    <property type="project" value="UniProtKB-KW"/>
</dbReference>
<dbReference type="PANTHER" id="PTHR43847:SF1">
    <property type="entry name" value="BLL3993 PROTEIN"/>
    <property type="match status" value="1"/>
</dbReference>
<dbReference type="AlphaFoldDB" id="D6Y118"/>
<evidence type="ECO:0000256" key="4">
    <source>
        <dbReference type="ARBA" id="ARBA00023136"/>
    </source>
</evidence>
<reference evidence="6" key="1">
    <citation type="submission" date="2009-10" db="EMBL/GenBank/DDBJ databases">
        <title>Complete sequence of Bacillus selenitireducens MLS10.</title>
        <authorList>
            <consortium name="US DOE Joint Genome Institute"/>
            <person name="Lucas S."/>
            <person name="Copeland A."/>
            <person name="Lapidus A."/>
            <person name="Glavina del Rio T."/>
            <person name="Dalin E."/>
            <person name="Tice H."/>
            <person name="Bruce D."/>
            <person name="Goodwin L."/>
            <person name="Pitluck S."/>
            <person name="Sims D."/>
            <person name="Brettin T."/>
            <person name="Detter J.C."/>
            <person name="Han C."/>
            <person name="Larimer F."/>
            <person name="Land M."/>
            <person name="Hauser L."/>
            <person name="Kyrpides N."/>
            <person name="Ovchinnikova G."/>
            <person name="Stolz J."/>
        </authorList>
    </citation>
    <scope>NUCLEOTIDE SEQUENCE [LARGE SCALE GENOMIC DNA]</scope>
    <source>
        <strain evidence="6">MLS10</strain>
    </source>
</reference>
<evidence type="ECO:0000256" key="5">
    <source>
        <dbReference type="SAM" id="Phobius"/>
    </source>
</evidence>
<dbReference type="Pfam" id="PF04191">
    <property type="entry name" value="PEMT"/>
    <property type="match status" value="1"/>
</dbReference>
<organism evidence="6 7">
    <name type="scientific">Bacillus selenitireducens (strain ATCC 700615 / DSM 15326 / MLS10)</name>
    <dbReference type="NCBI Taxonomy" id="439292"/>
    <lineage>
        <taxon>Bacteria</taxon>
        <taxon>Bacillati</taxon>
        <taxon>Bacillota</taxon>
        <taxon>Bacilli</taxon>
        <taxon>Bacillales</taxon>
        <taxon>Bacillaceae</taxon>
        <taxon>Salisediminibacterium</taxon>
    </lineage>
</organism>
<gene>
    <name evidence="6" type="ordered locus">Bsel_1104</name>
</gene>
<evidence type="ECO:0000256" key="3">
    <source>
        <dbReference type="ARBA" id="ARBA00022989"/>
    </source>
</evidence>